<dbReference type="KEGG" id="tko:TK0385"/>
<dbReference type="PhylomeDB" id="Q5JCZ5"/>
<sequence length="628" mass="68040">MKKLGVLLALLVLFGTLATGTVGAVYIPSSGDFGVYIFGSSSNVTISDGRLVLDATGSEYVRAWLNVTEFQAIEFDYQAYANNVLSGVSFMSGSSGVGLTFIEYDTGSIEVRKISGANYPQYDGSSDTIGGSIDAGTSFRNKYVHFRIEFQQRGTEWDLLVYKDGFLLYNLTNVQQHIDPLSIEKVVFGVPAVGIGNNLGWQGKVEFNNIQIYEVEYHIQLSLKDALSNQPLTGVTVKENGNVIGTLVDGGSLDLTKGTHTLTFEKSGYWSVTKTIDVQGDMTVSVEMYPDSAAFKFENFPSDISIPENTIYTLTFTLSPISTDAAYNTYLSLSGLSNVLEVQKDGQAVSPESGKYYLGDISGPTQISIKFKAGAVGQHGFTLSFESHDAIMSKTYTTTKSVTYTVEPLPFSVQMPSEWQVGQNELRISESSGQSYLITAVLKDSQGNEVWSDSHAFSPYEAYSFSVNVPSEGQYTLELQWNGQVATYDVTVNPAITLTTKQLTVEKGGEGTIVLHFKNPSSDVQYYTIKVSGGFLPSEINQSISVGPLTEKDVSIAFAVPEDLTYDAYELQVQVLQGNATVFQDKVAVSIGDSGGFTLFGGSSGNTWLWLGVGGLGLLALVGLARRR</sequence>
<evidence type="ECO:0000313" key="3">
    <source>
        <dbReference type="Proteomes" id="UP000000536"/>
    </source>
</evidence>
<dbReference type="AlphaFoldDB" id="Q5JCZ5"/>
<proteinExistence type="predicted"/>
<dbReference type="PATRIC" id="fig|69014.16.peg.383"/>
<keyword evidence="1" id="KW-0812">Transmembrane</keyword>
<keyword evidence="1" id="KW-0472">Membrane</keyword>
<evidence type="ECO:0000313" key="2">
    <source>
        <dbReference type="EMBL" id="BAD84574.1"/>
    </source>
</evidence>
<keyword evidence="1" id="KW-1133">Transmembrane helix</keyword>
<accession>Q5JCZ5</accession>
<dbReference type="Proteomes" id="UP000000536">
    <property type="component" value="Chromosome"/>
</dbReference>
<dbReference type="eggNOG" id="arCOG06635">
    <property type="taxonomic scope" value="Archaea"/>
</dbReference>
<dbReference type="EMBL" id="AP006878">
    <property type="protein sequence ID" value="BAD84574.1"/>
    <property type="molecule type" value="Genomic_DNA"/>
</dbReference>
<dbReference type="Gene3D" id="2.60.40.1120">
    <property type="entry name" value="Carboxypeptidase-like, regulatory domain"/>
    <property type="match status" value="1"/>
</dbReference>
<dbReference type="EnsemblBacteria" id="BAD84574">
    <property type="protein sequence ID" value="BAD84574"/>
    <property type="gene ID" value="TK0385"/>
</dbReference>
<name>Q5JCZ5_THEKO</name>
<gene>
    <name evidence="2" type="ordered locus">TK0385</name>
</gene>
<organism evidence="2 3">
    <name type="scientific">Thermococcus kodakarensis (strain ATCC BAA-918 / JCM 12380 / KOD1)</name>
    <name type="common">Pyrococcus kodakaraensis (strain KOD1)</name>
    <dbReference type="NCBI Taxonomy" id="69014"/>
    <lineage>
        <taxon>Archaea</taxon>
        <taxon>Methanobacteriati</taxon>
        <taxon>Methanobacteriota</taxon>
        <taxon>Thermococci</taxon>
        <taxon>Thermococcales</taxon>
        <taxon>Thermococcaceae</taxon>
        <taxon>Thermococcus</taxon>
    </lineage>
</organism>
<dbReference type="InParanoid" id="Q5JCZ5"/>
<evidence type="ECO:0008006" key="4">
    <source>
        <dbReference type="Google" id="ProtNLM"/>
    </source>
</evidence>
<dbReference type="HOGENOM" id="CLU_430017_0_0_2"/>
<dbReference type="OrthoDB" id="60694at2157"/>
<evidence type="ECO:0000256" key="1">
    <source>
        <dbReference type="SAM" id="Phobius"/>
    </source>
</evidence>
<dbReference type="InterPro" id="IPR008969">
    <property type="entry name" value="CarboxyPept-like_regulatory"/>
</dbReference>
<feature type="transmembrane region" description="Helical" evidence="1">
    <location>
        <begin position="607"/>
        <end position="625"/>
    </location>
</feature>
<reference evidence="2 3" key="1">
    <citation type="journal article" date="2005" name="Genome Res.">
        <title>Complete genome sequence of the hyperthermophilic archaeon Thermococcus kodakaraensis KOD1 and comparison with Pyrococcus genomes.</title>
        <authorList>
            <person name="Fukui T."/>
            <person name="Atomi H."/>
            <person name="Kanai T."/>
            <person name="Matsumi R."/>
            <person name="Fujiwara S."/>
            <person name="Imanaka T."/>
        </authorList>
    </citation>
    <scope>NUCLEOTIDE SEQUENCE [LARGE SCALE GENOMIC DNA]</scope>
    <source>
        <strain evidence="3">ATCC BAA-918 / JCM 12380 / KOD1</strain>
    </source>
</reference>
<dbReference type="SUPFAM" id="SSF49464">
    <property type="entry name" value="Carboxypeptidase regulatory domain-like"/>
    <property type="match status" value="1"/>
</dbReference>
<protein>
    <recommendedName>
        <fullName evidence="4">PEGA domain-containing protein</fullName>
    </recommendedName>
</protein>
<keyword evidence="3" id="KW-1185">Reference proteome</keyword>
<dbReference type="STRING" id="69014.TK0385"/>